<dbReference type="Proteomes" id="UP000886800">
    <property type="component" value="Unassembled WGS sequence"/>
</dbReference>
<dbReference type="InterPro" id="IPR036318">
    <property type="entry name" value="FAD-bd_PCMH-like_sf"/>
</dbReference>
<dbReference type="InterPro" id="IPR005170">
    <property type="entry name" value="Transptr-assoc_dom"/>
</dbReference>
<evidence type="ECO:0000313" key="14">
    <source>
        <dbReference type="EMBL" id="HIX65220.1"/>
    </source>
</evidence>
<protein>
    <submittedName>
        <fullName evidence="14">Hemolysin family protein</fullName>
    </submittedName>
</protein>
<comment type="subcellular location">
    <subcellularLocation>
        <location evidence="1">Cell membrane</location>
        <topology evidence="1">Multi-pass membrane protein</topology>
    </subcellularLocation>
</comment>
<dbReference type="PROSITE" id="PS51371">
    <property type="entry name" value="CBS"/>
    <property type="match status" value="2"/>
</dbReference>
<feature type="transmembrane region" description="Helical" evidence="11">
    <location>
        <begin position="28"/>
        <end position="50"/>
    </location>
</feature>
<evidence type="ECO:0000313" key="15">
    <source>
        <dbReference type="Proteomes" id="UP000886800"/>
    </source>
</evidence>
<dbReference type="InterPro" id="IPR044751">
    <property type="entry name" value="Ion_transp-like_CBS"/>
</dbReference>
<dbReference type="PANTHER" id="PTHR22777">
    <property type="entry name" value="HEMOLYSIN-RELATED"/>
    <property type="match status" value="1"/>
</dbReference>
<evidence type="ECO:0000256" key="4">
    <source>
        <dbReference type="ARBA" id="ARBA00022692"/>
    </source>
</evidence>
<feature type="domain" description="CBS" evidence="12">
    <location>
        <begin position="288"/>
        <end position="348"/>
    </location>
</feature>
<name>A0A9D1WR02_9FIRM</name>
<dbReference type="Gene3D" id="3.10.580.10">
    <property type="entry name" value="CBS-domain"/>
    <property type="match status" value="1"/>
</dbReference>
<dbReference type="EMBL" id="DXES01000064">
    <property type="protein sequence ID" value="HIX65220.1"/>
    <property type="molecule type" value="Genomic_DNA"/>
</dbReference>
<evidence type="ECO:0000256" key="9">
    <source>
        <dbReference type="PROSITE-ProRule" id="PRU00703"/>
    </source>
</evidence>
<dbReference type="InterPro" id="IPR016169">
    <property type="entry name" value="FAD-bd_PCMH_sub2"/>
</dbReference>
<feature type="transmembrane region" description="Helical" evidence="11">
    <location>
        <begin position="91"/>
        <end position="109"/>
    </location>
</feature>
<dbReference type="CDD" id="cd04590">
    <property type="entry name" value="CBS_pair_CorC_HlyC_assoc"/>
    <property type="match status" value="1"/>
</dbReference>
<keyword evidence="6 10" id="KW-1133">Transmembrane helix</keyword>
<dbReference type="SMART" id="SM01091">
    <property type="entry name" value="CorC_HlyC"/>
    <property type="match status" value="1"/>
</dbReference>
<evidence type="ECO:0000259" key="12">
    <source>
        <dbReference type="PROSITE" id="PS51371"/>
    </source>
</evidence>
<dbReference type="PROSITE" id="PS51846">
    <property type="entry name" value="CNNM"/>
    <property type="match status" value="1"/>
</dbReference>
<dbReference type="GO" id="GO:0005886">
    <property type="term" value="C:plasma membrane"/>
    <property type="evidence" value="ECO:0007669"/>
    <property type="project" value="UniProtKB-SubCell"/>
</dbReference>
<dbReference type="FunFam" id="3.10.580.10:FF:000002">
    <property type="entry name" value="Magnesium/cobalt efflux protein CorC"/>
    <property type="match status" value="1"/>
</dbReference>
<keyword evidence="7 9" id="KW-0129">CBS domain</keyword>
<feature type="transmembrane region" description="Helical" evidence="11">
    <location>
        <begin position="144"/>
        <end position="167"/>
    </location>
</feature>
<dbReference type="PANTHER" id="PTHR22777:SF32">
    <property type="entry name" value="UPF0053 INNER MEMBRANE PROTEIN YFJD"/>
    <property type="match status" value="1"/>
</dbReference>
<evidence type="ECO:0000256" key="10">
    <source>
        <dbReference type="PROSITE-ProRule" id="PRU01193"/>
    </source>
</evidence>
<feature type="transmembrane region" description="Helical" evidence="11">
    <location>
        <begin position="115"/>
        <end position="132"/>
    </location>
</feature>
<evidence type="ECO:0000256" key="3">
    <source>
        <dbReference type="ARBA" id="ARBA00022475"/>
    </source>
</evidence>
<evidence type="ECO:0000256" key="2">
    <source>
        <dbReference type="ARBA" id="ARBA00006337"/>
    </source>
</evidence>
<comment type="similarity">
    <text evidence="2">Belongs to the UPF0053 family.</text>
</comment>
<keyword evidence="4 10" id="KW-0812">Transmembrane</keyword>
<keyword evidence="8 10" id="KW-0472">Membrane</keyword>
<evidence type="ECO:0000256" key="6">
    <source>
        <dbReference type="ARBA" id="ARBA00022989"/>
    </source>
</evidence>
<evidence type="ECO:0000256" key="7">
    <source>
        <dbReference type="ARBA" id="ARBA00023122"/>
    </source>
</evidence>
<dbReference type="Gene3D" id="3.30.465.10">
    <property type="match status" value="1"/>
</dbReference>
<proteinExistence type="inferred from homology"/>
<dbReference type="InterPro" id="IPR046342">
    <property type="entry name" value="CBS_dom_sf"/>
</dbReference>
<dbReference type="SMART" id="SM00116">
    <property type="entry name" value="CBS"/>
    <property type="match status" value="2"/>
</dbReference>
<evidence type="ECO:0000256" key="11">
    <source>
        <dbReference type="SAM" id="Phobius"/>
    </source>
</evidence>
<organism evidence="14 15">
    <name type="scientific">Candidatus Anaerotruncus excrementipullorum</name>
    <dbReference type="NCBI Taxonomy" id="2838465"/>
    <lineage>
        <taxon>Bacteria</taxon>
        <taxon>Bacillati</taxon>
        <taxon>Bacillota</taxon>
        <taxon>Clostridia</taxon>
        <taxon>Eubacteriales</taxon>
        <taxon>Oscillospiraceae</taxon>
        <taxon>Anaerotruncus</taxon>
    </lineage>
</organism>
<evidence type="ECO:0000256" key="1">
    <source>
        <dbReference type="ARBA" id="ARBA00004651"/>
    </source>
</evidence>
<evidence type="ECO:0000259" key="13">
    <source>
        <dbReference type="PROSITE" id="PS51846"/>
    </source>
</evidence>
<reference evidence="14" key="1">
    <citation type="journal article" date="2021" name="PeerJ">
        <title>Extensive microbial diversity within the chicken gut microbiome revealed by metagenomics and culture.</title>
        <authorList>
            <person name="Gilroy R."/>
            <person name="Ravi A."/>
            <person name="Getino M."/>
            <person name="Pursley I."/>
            <person name="Horton D.L."/>
            <person name="Alikhan N.F."/>
            <person name="Baker D."/>
            <person name="Gharbi K."/>
            <person name="Hall N."/>
            <person name="Watson M."/>
            <person name="Adriaenssens E.M."/>
            <person name="Foster-Nyarko E."/>
            <person name="Jarju S."/>
            <person name="Secka A."/>
            <person name="Antonio M."/>
            <person name="Oren A."/>
            <person name="Chaudhuri R.R."/>
            <person name="La Ragione R."/>
            <person name="Hildebrand F."/>
            <person name="Pallen M.J."/>
        </authorList>
    </citation>
    <scope>NUCLEOTIDE SEQUENCE</scope>
    <source>
        <strain evidence="14">CHK188-5543</strain>
    </source>
</reference>
<accession>A0A9D1WR02</accession>
<dbReference type="GO" id="GO:0050660">
    <property type="term" value="F:flavin adenine dinucleotide binding"/>
    <property type="evidence" value="ECO:0007669"/>
    <property type="project" value="InterPro"/>
</dbReference>
<dbReference type="SUPFAM" id="SSF56176">
    <property type="entry name" value="FAD-binding/transporter-associated domain-like"/>
    <property type="match status" value="1"/>
</dbReference>
<comment type="caution">
    <text evidence="14">The sequence shown here is derived from an EMBL/GenBank/DDBJ whole genome shotgun (WGS) entry which is preliminary data.</text>
</comment>
<evidence type="ECO:0000256" key="5">
    <source>
        <dbReference type="ARBA" id="ARBA00022737"/>
    </source>
</evidence>
<dbReference type="InterPro" id="IPR000644">
    <property type="entry name" value="CBS_dom"/>
</dbReference>
<reference evidence="14" key="2">
    <citation type="submission" date="2021-04" db="EMBL/GenBank/DDBJ databases">
        <authorList>
            <person name="Gilroy R."/>
        </authorList>
    </citation>
    <scope>NUCLEOTIDE SEQUENCE</scope>
    <source>
        <strain evidence="14">CHK188-5543</strain>
    </source>
</reference>
<dbReference type="Pfam" id="PF01595">
    <property type="entry name" value="CNNM"/>
    <property type="match status" value="1"/>
</dbReference>
<dbReference type="SUPFAM" id="SSF54631">
    <property type="entry name" value="CBS-domain pair"/>
    <property type="match status" value="1"/>
</dbReference>
<dbReference type="InterPro" id="IPR002550">
    <property type="entry name" value="CNNM"/>
</dbReference>
<feature type="domain" description="CNNM transmembrane" evidence="13">
    <location>
        <begin position="22"/>
        <end position="208"/>
    </location>
</feature>
<gene>
    <name evidence="14" type="ORF">H9736_03125</name>
</gene>
<feature type="domain" description="CBS" evidence="12">
    <location>
        <begin position="227"/>
        <end position="286"/>
    </location>
</feature>
<keyword evidence="3" id="KW-1003">Cell membrane</keyword>
<sequence>MVPLGPPRCKKFENCLEVFFLEDGTNGLAYLVLLLLVALSAFFSASETAYSAANKIRLKNYADAGNKKARRALTVVDNFDKMISTILVGNNVVNMSSASLATVLATAVWGPSGAAFATGVMTVIILIFGEILPKTLAKENSEPIAMFSSAPLSLLMKLMTPIVFVFVKIKEVALRLLNSQQDQPSVTEDELKCIVESIEQEGVLEEQESDLVRSALDFDEITVQEILTPRVDLVALPEELGMQEALDQVIDTHFSRIPVYRGTVDNIVGVLQVRDLMTAVLRKSQEPMASLLTECVYVHKTMKISELLTQLQAKRLHLAVVTDDYGGTMGIVTMEDVLEQLVGDIWDESDEVEPELVQTGVDQWTVSGDMSIFSLFEELEIDDRDFDSDYNTVGGWATGMLGHIPEAGESFTYQNLEVTVTKVEEQRILTLRVKKLPAPPEEDEGRKKQD</sequence>
<dbReference type="Pfam" id="PF00571">
    <property type="entry name" value="CBS"/>
    <property type="match status" value="2"/>
</dbReference>
<evidence type="ECO:0000256" key="8">
    <source>
        <dbReference type="ARBA" id="ARBA00023136"/>
    </source>
</evidence>
<dbReference type="Pfam" id="PF03471">
    <property type="entry name" value="CorC_HlyC"/>
    <property type="match status" value="1"/>
</dbReference>
<keyword evidence="5" id="KW-0677">Repeat</keyword>
<dbReference type="AlphaFoldDB" id="A0A9D1WR02"/>